<keyword evidence="3" id="KW-1185">Reference proteome</keyword>
<dbReference type="InterPro" id="IPR012334">
    <property type="entry name" value="Pectin_lyas_fold"/>
</dbReference>
<feature type="compositionally biased region" description="Acidic residues" evidence="1">
    <location>
        <begin position="398"/>
        <end position="424"/>
    </location>
</feature>
<dbReference type="SUPFAM" id="SSF51126">
    <property type="entry name" value="Pectin lyase-like"/>
    <property type="match status" value="1"/>
</dbReference>
<proteinExistence type="predicted"/>
<dbReference type="InterPro" id="IPR011050">
    <property type="entry name" value="Pectin_lyase_fold/virulence"/>
</dbReference>
<dbReference type="Gene3D" id="2.160.20.10">
    <property type="entry name" value="Single-stranded right-handed beta-helix, Pectin lyase-like"/>
    <property type="match status" value="1"/>
</dbReference>
<gene>
    <name evidence="2" type="ORF">M0813_11540</name>
</gene>
<dbReference type="Proteomes" id="UP001150062">
    <property type="component" value="Unassembled WGS sequence"/>
</dbReference>
<evidence type="ECO:0000313" key="3">
    <source>
        <dbReference type="Proteomes" id="UP001150062"/>
    </source>
</evidence>
<comment type="caution">
    <text evidence="2">The sequence shown here is derived from an EMBL/GenBank/DDBJ whole genome shotgun (WGS) entry which is preliminary data.</text>
</comment>
<dbReference type="EMBL" id="JAOAOG010000006">
    <property type="protein sequence ID" value="KAJ6255325.1"/>
    <property type="molecule type" value="Genomic_DNA"/>
</dbReference>
<feature type="region of interest" description="Disordered" evidence="1">
    <location>
        <begin position="398"/>
        <end position="445"/>
    </location>
</feature>
<sequence length="473" mass="53891">MLKNQTKKKSHVNTFLEMEPLTIFQALQMSSDVVLVEIYSILSTLISYRSDDHLSQISGAMELLNYLAKQHSLLHDLEQIQWHQFIILHPVLESVLQSLRDAQLLISITNPNSKKIKIGNKKYTKTEIYRELHKIIDKKFTELHSTRVEQDDDFFGFESIDDETFFKSEIEDNNVYEDENGYNGNFHLKEKRKEILEFETLNGIGTGKPDPLVVIPEPNIMNGEFRTFGEALRHAKKGDIILIYPGTYYETIDVNVPVTFIGYGDPGQCEIHGVDKYTISVNCSGCKFKNLMIHLPAEGVRKVLENYTVEIRSGKTEMNYCCVSSQSRRGGCIKVYDGASLYLNDFECRESGSNGIKFCEGSSGEINNGAIVLNKGVGLIISTGKTMLINTNNNIDNNDIDEDYDDDDDDDDEDDEDDDDDDDNNSNNNRSSKKKKKKKKTTKKTKAIIITRIRIKIKKKIIKKFISLKKTLS</sequence>
<name>A0ABQ8ZFA3_9EUKA</name>
<evidence type="ECO:0000256" key="1">
    <source>
        <dbReference type="SAM" id="MobiDB-lite"/>
    </source>
</evidence>
<organism evidence="2 3">
    <name type="scientific">Anaeramoeba flamelloides</name>
    <dbReference type="NCBI Taxonomy" id="1746091"/>
    <lineage>
        <taxon>Eukaryota</taxon>
        <taxon>Metamonada</taxon>
        <taxon>Anaeramoebidae</taxon>
        <taxon>Anaeramoeba</taxon>
    </lineage>
</organism>
<protein>
    <submittedName>
        <fullName evidence="2">F-box only protein</fullName>
    </submittedName>
</protein>
<accession>A0ABQ8ZFA3</accession>
<evidence type="ECO:0000313" key="2">
    <source>
        <dbReference type="EMBL" id="KAJ6255325.1"/>
    </source>
</evidence>
<reference evidence="2" key="1">
    <citation type="submission" date="2022-08" db="EMBL/GenBank/DDBJ databases">
        <title>Novel sulfate-reducing endosymbionts in the free-living metamonad Anaeramoeba.</title>
        <authorList>
            <person name="Jerlstrom-Hultqvist J."/>
            <person name="Cepicka I."/>
            <person name="Gallot-Lavallee L."/>
            <person name="Salas-Leiva D."/>
            <person name="Curtis B.A."/>
            <person name="Zahonova K."/>
            <person name="Pipaliya S."/>
            <person name="Dacks J."/>
            <person name="Roger A.J."/>
        </authorList>
    </citation>
    <scope>NUCLEOTIDE SEQUENCE</scope>
    <source>
        <strain evidence="2">Schooner1</strain>
    </source>
</reference>
<feature type="compositionally biased region" description="Basic residues" evidence="1">
    <location>
        <begin position="431"/>
        <end position="445"/>
    </location>
</feature>